<comment type="caution">
    <text evidence="1">The sequence shown here is derived from an EMBL/GenBank/DDBJ whole genome shotgun (WGS) entry which is preliminary data.</text>
</comment>
<dbReference type="EMBL" id="JAYKXN010000004">
    <property type="protein sequence ID" value="KAK7293923.1"/>
    <property type="molecule type" value="Genomic_DNA"/>
</dbReference>
<dbReference type="Proteomes" id="UP001359559">
    <property type="component" value="Unassembled WGS sequence"/>
</dbReference>
<protein>
    <submittedName>
        <fullName evidence="1">Uncharacterized protein</fullName>
    </submittedName>
</protein>
<keyword evidence="2" id="KW-1185">Reference proteome</keyword>
<gene>
    <name evidence="1" type="ORF">RJT34_16802</name>
</gene>
<name>A0AAN9J9W6_CLITE</name>
<sequence>MSTCVSMVSVASLSKDLTMKPEQEKFGAGLMCHSIRNAILPTLSRVSNCLKVPTILSSLRIPGLVKRLPD</sequence>
<evidence type="ECO:0000313" key="2">
    <source>
        <dbReference type="Proteomes" id="UP001359559"/>
    </source>
</evidence>
<proteinExistence type="predicted"/>
<organism evidence="1 2">
    <name type="scientific">Clitoria ternatea</name>
    <name type="common">Butterfly pea</name>
    <dbReference type="NCBI Taxonomy" id="43366"/>
    <lineage>
        <taxon>Eukaryota</taxon>
        <taxon>Viridiplantae</taxon>
        <taxon>Streptophyta</taxon>
        <taxon>Embryophyta</taxon>
        <taxon>Tracheophyta</taxon>
        <taxon>Spermatophyta</taxon>
        <taxon>Magnoliopsida</taxon>
        <taxon>eudicotyledons</taxon>
        <taxon>Gunneridae</taxon>
        <taxon>Pentapetalae</taxon>
        <taxon>rosids</taxon>
        <taxon>fabids</taxon>
        <taxon>Fabales</taxon>
        <taxon>Fabaceae</taxon>
        <taxon>Papilionoideae</taxon>
        <taxon>50 kb inversion clade</taxon>
        <taxon>NPAAA clade</taxon>
        <taxon>indigoferoid/millettioid clade</taxon>
        <taxon>Phaseoleae</taxon>
        <taxon>Clitoria</taxon>
    </lineage>
</organism>
<accession>A0AAN9J9W6</accession>
<reference evidence="1 2" key="1">
    <citation type="submission" date="2024-01" db="EMBL/GenBank/DDBJ databases">
        <title>The genomes of 5 underutilized Papilionoideae crops provide insights into root nodulation and disease resistance.</title>
        <authorList>
            <person name="Yuan L."/>
        </authorList>
    </citation>
    <scope>NUCLEOTIDE SEQUENCE [LARGE SCALE GENOMIC DNA]</scope>
    <source>
        <strain evidence="1">LY-2023</strain>
        <tissue evidence="1">Leaf</tissue>
    </source>
</reference>
<dbReference type="AlphaFoldDB" id="A0AAN9J9W6"/>
<evidence type="ECO:0000313" key="1">
    <source>
        <dbReference type="EMBL" id="KAK7293923.1"/>
    </source>
</evidence>